<gene>
    <name evidence="2" type="ORF">EZS28_050503</name>
</gene>
<accession>A0A5J4T8D8</accession>
<sequence length="139" mass="15915">MLDESKKEVRVSRLGMEFGEEGGLHSEDEIRITEKEHQQLDGLDEERKKSQSENDCCNSRGTKFFEDLVRGCVFTSERDQQVKDESIEGSRLERKVLSKEKDQGRVGVVEEEGQRELTAEVRFAGGVLDVNNVFFPINF</sequence>
<feature type="non-terminal residue" evidence="2">
    <location>
        <position position="139"/>
    </location>
</feature>
<dbReference type="EMBL" id="SNRW01037134">
    <property type="protein sequence ID" value="KAA6353971.1"/>
    <property type="molecule type" value="Genomic_DNA"/>
</dbReference>
<name>A0A5J4T8D8_9EUKA</name>
<proteinExistence type="predicted"/>
<evidence type="ECO:0000313" key="3">
    <source>
        <dbReference type="Proteomes" id="UP000324800"/>
    </source>
</evidence>
<reference evidence="2 3" key="1">
    <citation type="submission" date="2019-03" db="EMBL/GenBank/DDBJ databases">
        <title>Single cell metagenomics reveals metabolic interactions within the superorganism composed of flagellate Streblomastix strix and complex community of Bacteroidetes bacteria on its surface.</title>
        <authorList>
            <person name="Treitli S.C."/>
            <person name="Kolisko M."/>
            <person name="Husnik F."/>
            <person name="Keeling P."/>
            <person name="Hampl V."/>
        </authorList>
    </citation>
    <scope>NUCLEOTIDE SEQUENCE [LARGE SCALE GENOMIC DNA]</scope>
    <source>
        <strain evidence="2">ST1C</strain>
    </source>
</reference>
<evidence type="ECO:0000313" key="2">
    <source>
        <dbReference type="EMBL" id="KAA6353971.1"/>
    </source>
</evidence>
<comment type="caution">
    <text evidence="2">The sequence shown here is derived from an EMBL/GenBank/DDBJ whole genome shotgun (WGS) entry which is preliminary data.</text>
</comment>
<feature type="compositionally biased region" description="Basic and acidic residues" evidence="1">
    <location>
        <begin position="22"/>
        <end position="32"/>
    </location>
</feature>
<organism evidence="2 3">
    <name type="scientific">Streblomastix strix</name>
    <dbReference type="NCBI Taxonomy" id="222440"/>
    <lineage>
        <taxon>Eukaryota</taxon>
        <taxon>Metamonada</taxon>
        <taxon>Preaxostyla</taxon>
        <taxon>Oxymonadida</taxon>
        <taxon>Streblomastigidae</taxon>
        <taxon>Streblomastix</taxon>
    </lineage>
</organism>
<dbReference type="AlphaFoldDB" id="A0A5J4T8D8"/>
<feature type="region of interest" description="Disordered" evidence="1">
    <location>
        <begin position="13"/>
        <end position="32"/>
    </location>
</feature>
<protein>
    <submittedName>
        <fullName evidence="2">Uncharacterized protein</fullName>
    </submittedName>
</protein>
<evidence type="ECO:0000256" key="1">
    <source>
        <dbReference type="SAM" id="MobiDB-lite"/>
    </source>
</evidence>
<dbReference type="Proteomes" id="UP000324800">
    <property type="component" value="Unassembled WGS sequence"/>
</dbReference>